<evidence type="ECO:0000256" key="4">
    <source>
        <dbReference type="ARBA" id="ARBA00022759"/>
    </source>
</evidence>
<evidence type="ECO:0000256" key="3">
    <source>
        <dbReference type="ARBA" id="ARBA00022722"/>
    </source>
</evidence>
<keyword evidence="6" id="KW-0044">Antibiotic</keyword>
<evidence type="ECO:0000256" key="7">
    <source>
        <dbReference type="ARBA" id="ARBA00023048"/>
    </source>
</evidence>
<keyword evidence="2" id="KW-0929">Antimicrobial</keyword>
<evidence type="ECO:0000256" key="5">
    <source>
        <dbReference type="ARBA" id="ARBA00022801"/>
    </source>
</evidence>
<dbReference type="NCBIfam" id="TIGR03696">
    <property type="entry name" value="Rhs_assc_core"/>
    <property type="match status" value="1"/>
</dbReference>
<dbReference type="PANTHER" id="PTHR32305">
    <property type="match status" value="1"/>
</dbReference>
<keyword evidence="7" id="KW-0078">Bacteriocin</keyword>
<evidence type="ECO:0000256" key="1">
    <source>
        <dbReference type="ARBA" id="ARBA00006811"/>
    </source>
</evidence>
<proteinExistence type="inferred from homology"/>
<evidence type="ECO:0000256" key="6">
    <source>
        <dbReference type="ARBA" id="ARBA00023022"/>
    </source>
</evidence>
<gene>
    <name evidence="8" type="ORF">SAMN05421855_10442</name>
</gene>
<dbReference type="PRINTS" id="PR00394">
    <property type="entry name" value="RHSPROTEIN"/>
</dbReference>
<dbReference type="AlphaFoldDB" id="A0A1G7HEI6"/>
<dbReference type="Proteomes" id="UP000199321">
    <property type="component" value="Unassembled WGS sequence"/>
</dbReference>
<evidence type="ECO:0000313" key="9">
    <source>
        <dbReference type="Proteomes" id="UP000199321"/>
    </source>
</evidence>
<dbReference type="GO" id="GO:0042742">
    <property type="term" value="P:defense response to bacterium"/>
    <property type="evidence" value="ECO:0007669"/>
    <property type="project" value="UniProtKB-KW"/>
</dbReference>
<dbReference type="STRING" id="227084.SAMN05421855_10442"/>
<keyword evidence="5" id="KW-0378">Hydrolase</keyword>
<name>A0A1G7HEI6_9FLAO</name>
<comment type="similarity">
    <text evidence="1">Belongs to the colicin/pyosin nuclease family.</text>
</comment>
<dbReference type="SUPFAM" id="SSF54060">
    <property type="entry name" value="His-Me finger endonucleases"/>
    <property type="match status" value="1"/>
</dbReference>
<organism evidence="8 9">
    <name type="scientific">Ulvibacter litoralis</name>
    <dbReference type="NCBI Taxonomy" id="227084"/>
    <lineage>
        <taxon>Bacteria</taxon>
        <taxon>Pseudomonadati</taxon>
        <taxon>Bacteroidota</taxon>
        <taxon>Flavobacteriia</taxon>
        <taxon>Flavobacteriales</taxon>
        <taxon>Flavobacteriaceae</taxon>
        <taxon>Ulvibacter</taxon>
    </lineage>
</organism>
<dbReference type="InterPro" id="IPR037146">
    <property type="entry name" value="Colicin/pyocin_DNase_dom_sf"/>
</dbReference>
<protein>
    <submittedName>
        <fullName evidence="8">RHS repeat-associated core domain-containing protein</fullName>
    </submittedName>
</protein>
<dbReference type="EMBL" id="FNBA01000004">
    <property type="protein sequence ID" value="SDE98723.1"/>
    <property type="molecule type" value="Genomic_DNA"/>
</dbReference>
<keyword evidence="9" id="KW-1185">Reference proteome</keyword>
<keyword evidence="4" id="KW-0255">Endonuclease</keyword>
<dbReference type="GO" id="GO:0031640">
    <property type="term" value="P:killing of cells of another organism"/>
    <property type="evidence" value="ECO:0007669"/>
    <property type="project" value="UniProtKB-KW"/>
</dbReference>
<dbReference type="PANTHER" id="PTHR32305:SF15">
    <property type="entry name" value="PROTEIN RHSA-RELATED"/>
    <property type="match status" value="1"/>
</dbReference>
<dbReference type="RefSeq" id="WP_217629432.1">
    <property type="nucleotide sequence ID" value="NZ_BMWO01000004.1"/>
</dbReference>
<reference evidence="8 9" key="1">
    <citation type="submission" date="2016-10" db="EMBL/GenBank/DDBJ databases">
        <authorList>
            <person name="de Groot N.N."/>
        </authorList>
    </citation>
    <scope>NUCLEOTIDE SEQUENCE [LARGE SCALE GENOMIC DNA]</scope>
    <source>
        <strain evidence="8 9">DSM 16195</strain>
    </source>
</reference>
<sequence length="202" mass="23091">MYNSGGQKTWEVEYDIYGKVRKLVTGSLNDCPFRYQGQFEDVETGLYYNRFRYYNADEGIYICQDPIGLAGGMPNMYSYVLNNNIQFDPFGLECWGTARKKFWKNEAANNSGGYSPNNLKRMKEGKAPKMTVEVTNRKTGVTTTRDYSMELHHKDIPQRVGGDGVHDSSNLDALTPWEHEAVDEFRHVGSDLDEVIKGVDTW</sequence>
<dbReference type="GO" id="GO:0004519">
    <property type="term" value="F:endonuclease activity"/>
    <property type="evidence" value="ECO:0007669"/>
    <property type="project" value="UniProtKB-KW"/>
</dbReference>
<keyword evidence="3" id="KW-0540">Nuclease</keyword>
<dbReference type="Gene3D" id="3.90.540.10">
    <property type="entry name" value="Colicin/pyocin, DNase domain"/>
    <property type="match status" value="1"/>
</dbReference>
<dbReference type="InterPro" id="IPR022385">
    <property type="entry name" value="Rhs_assc_core"/>
</dbReference>
<evidence type="ECO:0000313" key="8">
    <source>
        <dbReference type="EMBL" id="SDE98723.1"/>
    </source>
</evidence>
<accession>A0A1G7HEI6</accession>
<evidence type="ECO:0000256" key="2">
    <source>
        <dbReference type="ARBA" id="ARBA00022529"/>
    </source>
</evidence>
<dbReference type="GO" id="GO:0016787">
    <property type="term" value="F:hydrolase activity"/>
    <property type="evidence" value="ECO:0007669"/>
    <property type="project" value="UniProtKB-KW"/>
</dbReference>
<dbReference type="InterPro" id="IPR050708">
    <property type="entry name" value="T6SS_VgrG/RHS"/>
</dbReference>
<dbReference type="Gene3D" id="2.180.10.10">
    <property type="entry name" value="RHS repeat-associated core"/>
    <property type="match status" value="1"/>
</dbReference>
<dbReference type="InterPro" id="IPR044925">
    <property type="entry name" value="His-Me_finger_sf"/>
</dbReference>